<dbReference type="EMBL" id="BAAABM010000007">
    <property type="protein sequence ID" value="GAA0318191.1"/>
    <property type="molecule type" value="Genomic_DNA"/>
</dbReference>
<keyword evidence="4" id="KW-1185">Reference proteome</keyword>
<evidence type="ECO:0000256" key="1">
    <source>
        <dbReference type="SAM" id="Coils"/>
    </source>
</evidence>
<proteinExistence type="predicted"/>
<protein>
    <recommendedName>
        <fullName evidence="5">Sulfotransferase family protein</fullName>
    </recommendedName>
</protein>
<feature type="region of interest" description="Disordered" evidence="2">
    <location>
        <begin position="324"/>
        <end position="353"/>
    </location>
</feature>
<dbReference type="Gene3D" id="3.40.50.300">
    <property type="entry name" value="P-loop containing nucleotide triphosphate hydrolases"/>
    <property type="match status" value="1"/>
</dbReference>
<evidence type="ECO:0000256" key="2">
    <source>
        <dbReference type="SAM" id="MobiDB-lite"/>
    </source>
</evidence>
<evidence type="ECO:0008006" key="5">
    <source>
        <dbReference type="Google" id="ProtNLM"/>
    </source>
</evidence>
<organism evidence="3 4">
    <name type="scientific">Actinoallomurus spadix</name>
    <dbReference type="NCBI Taxonomy" id="79912"/>
    <lineage>
        <taxon>Bacteria</taxon>
        <taxon>Bacillati</taxon>
        <taxon>Actinomycetota</taxon>
        <taxon>Actinomycetes</taxon>
        <taxon>Streptosporangiales</taxon>
        <taxon>Thermomonosporaceae</taxon>
        <taxon>Actinoallomurus</taxon>
    </lineage>
</organism>
<name>A0ABN0VVD5_9ACTN</name>
<reference evidence="3 4" key="1">
    <citation type="journal article" date="2019" name="Int. J. Syst. Evol. Microbiol.">
        <title>The Global Catalogue of Microorganisms (GCM) 10K type strain sequencing project: providing services to taxonomists for standard genome sequencing and annotation.</title>
        <authorList>
            <consortium name="The Broad Institute Genomics Platform"/>
            <consortium name="The Broad Institute Genome Sequencing Center for Infectious Disease"/>
            <person name="Wu L."/>
            <person name="Ma J."/>
        </authorList>
    </citation>
    <scope>NUCLEOTIDE SEQUENCE [LARGE SCALE GENOMIC DNA]</scope>
    <source>
        <strain evidence="3 4">JCM 3146</strain>
    </source>
</reference>
<comment type="caution">
    <text evidence="3">The sequence shown here is derived from an EMBL/GenBank/DDBJ whole genome shotgun (WGS) entry which is preliminary data.</text>
</comment>
<gene>
    <name evidence="3" type="ORF">GCM10010151_05040</name>
</gene>
<dbReference type="SUPFAM" id="SSF52540">
    <property type="entry name" value="P-loop containing nucleoside triphosphate hydrolases"/>
    <property type="match status" value="1"/>
</dbReference>
<accession>A0ABN0VVD5</accession>
<evidence type="ECO:0000313" key="4">
    <source>
        <dbReference type="Proteomes" id="UP001501822"/>
    </source>
</evidence>
<keyword evidence="1" id="KW-0175">Coiled coil</keyword>
<sequence length="462" mass="52042">MDETDRPMAGLDRAAEPLNRPVTYLHIGAPKSGTTYLQSLLWNNRDALREDGVLYPGPHYLSHTHAALDLQRTRFAGYADPAVPGAWDRLVDEVRAWNGTTIISQELFSPARPDAIERAMASLAFSDVHLVYTARDLVRQAPAAWQEDIKNRHTITFEEFMAALRAPAEEMHPLGVGFWRMQDAAEVLERWGAGLRPGHIHLITIPRERERARRSPLWERFCQVTGLAPERYDTTRATPNPSLGADEANLLRRLNLALGEDLRWPLYNRCVTGLLAVDTLPHRPERRPIVLTGPDRDWMRDQCVRIVGALREREYDVVGDLDDLVPPVSPGEPAAAETGGPEGPSPVRPDEPSETAMLDSAVVSMVALLGRLQKWRDEADHLQRVNAELSAEGETLRAERSALLAEREALRAEIAAQREILAKPATKLFVRRLSEKNRAVMRARIIYWNVVEGLRRVRRRAS</sequence>
<dbReference type="Proteomes" id="UP001501822">
    <property type="component" value="Unassembled WGS sequence"/>
</dbReference>
<feature type="coiled-coil region" evidence="1">
    <location>
        <begin position="372"/>
        <end position="420"/>
    </location>
</feature>
<dbReference type="InterPro" id="IPR027417">
    <property type="entry name" value="P-loop_NTPase"/>
</dbReference>
<evidence type="ECO:0000313" key="3">
    <source>
        <dbReference type="EMBL" id="GAA0318191.1"/>
    </source>
</evidence>